<evidence type="ECO:0000313" key="2">
    <source>
        <dbReference type="EMBL" id="GAA3737364.1"/>
    </source>
</evidence>
<comment type="caution">
    <text evidence="2">The sequence shown here is derived from an EMBL/GenBank/DDBJ whole genome shotgun (WGS) entry which is preliminary data.</text>
</comment>
<accession>A0ABP7FHE8</accession>
<feature type="compositionally biased region" description="Basic and acidic residues" evidence="1">
    <location>
        <begin position="49"/>
        <end position="58"/>
    </location>
</feature>
<feature type="region of interest" description="Disordered" evidence="1">
    <location>
        <begin position="42"/>
        <end position="81"/>
    </location>
</feature>
<organism evidence="2 3">
    <name type="scientific">Streptomyces tremellae</name>
    <dbReference type="NCBI Taxonomy" id="1124239"/>
    <lineage>
        <taxon>Bacteria</taxon>
        <taxon>Bacillati</taxon>
        <taxon>Actinomycetota</taxon>
        <taxon>Actinomycetes</taxon>
        <taxon>Kitasatosporales</taxon>
        <taxon>Streptomycetaceae</taxon>
        <taxon>Streptomyces</taxon>
    </lineage>
</organism>
<proteinExistence type="predicted"/>
<dbReference type="EMBL" id="BAABEP010000027">
    <property type="protein sequence ID" value="GAA3737364.1"/>
    <property type="molecule type" value="Genomic_DNA"/>
</dbReference>
<gene>
    <name evidence="2" type="ORF">GCM10023082_38220</name>
</gene>
<name>A0ABP7FHE8_9ACTN</name>
<protein>
    <submittedName>
        <fullName evidence="2">Uncharacterized protein</fullName>
    </submittedName>
</protein>
<keyword evidence="3" id="KW-1185">Reference proteome</keyword>
<reference evidence="3" key="1">
    <citation type="journal article" date="2019" name="Int. J. Syst. Evol. Microbiol.">
        <title>The Global Catalogue of Microorganisms (GCM) 10K type strain sequencing project: providing services to taxonomists for standard genome sequencing and annotation.</title>
        <authorList>
            <consortium name="The Broad Institute Genomics Platform"/>
            <consortium name="The Broad Institute Genome Sequencing Center for Infectious Disease"/>
            <person name="Wu L."/>
            <person name="Ma J."/>
        </authorList>
    </citation>
    <scope>NUCLEOTIDE SEQUENCE [LARGE SCALE GENOMIC DNA]</scope>
    <source>
        <strain evidence="3">JCM 30846</strain>
    </source>
</reference>
<feature type="region of interest" description="Disordered" evidence="1">
    <location>
        <begin position="1"/>
        <end position="24"/>
    </location>
</feature>
<sequence>MVGVGEQLQDTQSPVERLGGLGGHDALSFDGLGRVVATVPRGPRHRSRRFGDARRETATGHGTPAALRGGAATARVHVSGQ</sequence>
<evidence type="ECO:0000313" key="3">
    <source>
        <dbReference type="Proteomes" id="UP001499884"/>
    </source>
</evidence>
<evidence type="ECO:0000256" key="1">
    <source>
        <dbReference type="SAM" id="MobiDB-lite"/>
    </source>
</evidence>
<dbReference type="Proteomes" id="UP001499884">
    <property type="component" value="Unassembled WGS sequence"/>
</dbReference>